<dbReference type="Pfam" id="PF08282">
    <property type="entry name" value="Hydrolase_3"/>
    <property type="match status" value="1"/>
</dbReference>
<dbReference type="PANTHER" id="PTHR10000:SF25">
    <property type="entry name" value="PHOSPHATASE YKRA-RELATED"/>
    <property type="match status" value="1"/>
</dbReference>
<dbReference type="NCBIfam" id="TIGR00099">
    <property type="entry name" value="Cof-subfamily"/>
    <property type="match status" value="1"/>
</dbReference>
<dbReference type="GO" id="GO:0000287">
    <property type="term" value="F:magnesium ion binding"/>
    <property type="evidence" value="ECO:0007669"/>
    <property type="project" value="TreeGrafter"/>
</dbReference>
<dbReference type="InterPro" id="IPR006379">
    <property type="entry name" value="HAD-SF_hydro_IIB"/>
</dbReference>
<evidence type="ECO:0000313" key="2">
    <source>
        <dbReference type="Proteomes" id="UP000286773"/>
    </source>
</evidence>
<dbReference type="NCBIfam" id="TIGR01484">
    <property type="entry name" value="HAD-SF-IIB"/>
    <property type="match status" value="1"/>
</dbReference>
<dbReference type="OrthoDB" id="9810101at2"/>
<dbReference type="SFLD" id="SFLDG01140">
    <property type="entry name" value="C2.B:_Phosphomannomutase_and_P"/>
    <property type="match status" value="1"/>
</dbReference>
<dbReference type="InterPro" id="IPR036412">
    <property type="entry name" value="HAD-like_sf"/>
</dbReference>
<dbReference type="SFLD" id="SFLDS00003">
    <property type="entry name" value="Haloacid_Dehalogenase"/>
    <property type="match status" value="1"/>
</dbReference>
<evidence type="ECO:0000313" key="1">
    <source>
        <dbReference type="EMBL" id="RSU10252.1"/>
    </source>
</evidence>
<dbReference type="Proteomes" id="UP000286773">
    <property type="component" value="Unassembled WGS sequence"/>
</dbReference>
<dbReference type="InterPro" id="IPR000150">
    <property type="entry name" value="Cof"/>
</dbReference>
<dbReference type="GO" id="GO:0005829">
    <property type="term" value="C:cytosol"/>
    <property type="evidence" value="ECO:0007669"/>
    <property type="project" value="TreeGrafter"/>
</dbReference>
<proteinExistence type="predicted"/>
<reference evidence="1 2" key="1">
    <citation type="submission" date="2017-05" db="EMBL/GenBank/DDBJ databases">
        <title>Vagococcus spp. assemblies.</title>
        <authorList>
            <person name="Gulvik C.A."/>
        </authorList>
    </citation>
    <scope>NUCLEOTIDE SEQUENCE [LARGE SCALE GENOMIC DNA]</scope>
    <source>
        <strain evidence="1 2">LMG 24798</strain>
    </source>
</reference>
<protein>
    <recommendedName>
        <fullName evidence="3">Haloacid dehalogenase</fullName>
    </recommendedName>
</protein>
<dbReference type="PROSITE" id="PS01229">
    <property type="entry name" value="COF_2"/>
    <property type="match status" value="1"/>
</dbReference>
<evidence type="ECO:0008006" key="3">
    <source>
        <dbReference type="Google" id="ProtNLM"/>
    </source>
</evidence>
<comment type="caution">
    <text evidence="1">The sequence shown here is derived from an EMBL/GenBank/DDBJ whole genome shotgun (WGS) entry which is preliminary data.</text>
</comment>
<dbReference type="Gene3D" id="3.30.1240.10">
    <property type="match status" value="1"/>
</dbReference>
<dbReference type="AlphaFoldDB" id="A0A430AQ52"/>
<dbReference type="EMBL" id="NGKC01000013">
    <property type="protein sequence ID" value="RSU10252.1"/>
    <property type="molecule type" value="Genomic_DNA"/>
</dbReference>
<sequence>MIKAVFFDIDGTLLDKKGALLPSTWRAVHLLKAQGIVCGIATGRSPIKLQQLINYLPADCYVVYNGQLVFTEDRGIYDYPFPRETVERLAVYGDETNSRMIFGTRHAYHGSQTMQVSQTALVKKIKQILPLLTHYRKLGQTLEQLAAKPLFGSMSYQELEIFQEKIYQCVLISPLSAQKQLEQTFPDCHFARSNPYSVDIIPKGGSKLVGIQQAIDYLGVDMGEVAVFGDSWNDIEMLTHAGLGVAMGNSNADVKRVADFVTWTNDEDGIFHALKHFNII</sequence>
<name>A0A430AQ52_9ENTE</name>
<keyword evidence="2" id="KW-1185">Reference proteome</keyword>
<dbReference type="Gene3D" id="3.40.50.1000">
    <property type="entry name" value="HAD superfamily/HAD-like"/>
    <property type="match status" value="1"/>
</dbReference>
<organism evidence="1 2">
    <name type="scientific">Vagococcus acidifermentans</name>
    <dbReference type="NCBI Taxonomy" id="564710"/>
    <lineage>
        <taxon>Bacteria</taxon>
        <taxon>Bacillati</taxon>
        <taxon>Bacillota</taxon>
        <taxon>Bacilli</taxon>
        <taxon>Lactobacillales</taxon>
        <taxon>Enterococcaceae</taxon>
        <taxon>Vagococcus</taxon>
    </lineage>
</organism>
<dbReference type="GO" id="GO:0016791">
    <property type="term" value="F:phosphatase activity"/>
    <property type="evidence" value="ECO:0007669"/>
    <property type="project" value="UniProtKB-ARBA"/>
</dbReference>
<accession>A0A430AQ52</accession>
<dbReference type="PANTHER" id="PTHR10000">
    <property type="entry name" value="PHOSPHOSERINE PHOSPHATASE"/>
    <property type="match status" value="1"/>
</dbReference>
<gene>
    <name evidence="1" type="ORF">CBF27_10935</name>
</gene>
<dbReference type="RefSeq" id="WP_126814348.1">
    <property type="nucleotide sequence ID" value="NZ_NGKC01000013.1"/>
</dbReference>
<dbReference type="InterPro" id="IPR023214">
    <property type="entry name" value="HAD_sf"/>
</dbReference>
<dbReference type="SUPFAM" id="SSF56784">
    <property type="entry name" value="HAD-like"/>
    <property type="match status" value="1"/>
</dbReference>